<feature type="region of interest" description="Disordered" evidence="1">
    <location>
        <begin position="1"/>
        <end position="27"/>
    </location>
</feature>
<accession>A0ABV5WBC1</accession>
<evidence type="ECO:0000313" key="3">
    <source>
        <dbReference type="EMBL" id="MFB9757872.1"/>
    </source>
</evidence>
<keyword evidence="2" id="KW-0812">Transmembrane</keyword>
<evidence type="ECO:0000256" key="1">
    <source>
        <dbReference type="SAM" id="MobiDB-lite"/>
    </source>
</evidence>
<organism evidence="3 4">
    <name type="scientific">Ectobacillus funiculus</name>
    <dbReference type="NCBI Taxonomy" id="137993"/>
    <lineage>
        <taxon>Bacteria</taxon>
        <taxon>Bacillati</taxon>
        <taxon>Bacillota</taxon>
        <taxon>Bacilli</taxon>
        <taxon>Bacillales</taxon>
        <taxon>Bacillaceae</taxon>
        <taxon>Ectobacillus</taxon>
    </lineage>
</organism>
<keyword evidence="2" id="KW-1133">Transmembrane helix</keyword>
<evidence type="ECO:0000313" key="4">
    <source>
        <dbReference type="Proteomes" id="UP001589609"/>
    </source>
</evidence>
<comment type="caution">
    <text evidence="3">The sequence shown here is derived from an EMBL/GenBank/DDBJ whole genome shotgun (WGS) entry which is preliminary data.</text>
</comment>
<reference evidence="3 4" key="1">
    <citation type="submission" date="2024-09" db="EMBL/GenBank/DDBJ databases">
        <authorList>
            <person name="Sun Q."/>
            <person name="Mori K."/>
        </authorList>
    </citation>
    <scope>NUCLEOTIDE SEQUENCE [LARGE SCALE GENOMIC DNA]</scope>
    <source>
        <strain evidence="3 4">JCM 11201</strain>
    </source>
</reference>
<name>A0ABV5WBC1_9BACI</name>
<keyword evidence="4" id="KW-1185">Reference proteome</keyword>
<dbReference type="RefSeq" id="WP_129729196.1">
    <property type="nucleotide sequence ID" value="NZ_JBHMAF010000017.1"/>
</dbReference>
<evidence type="ECO:0000256" key="2">
    <source>
        <dbReference type="SAM" id="Phobius"/>
    </source>
</evidence>
<dbReference type="EMBL" id="JBHMAF010000017">
    <property type="protein sequence ID" value="MFB9757872.1"/>
    <property type="molecule type" value="Genomic_DNA"/>
</dbReference>
<gene>
    <name evidence="3" type="ORF">ACFFMS_04845</name>
</gene>
<protein>
    <submittedName>
        <fullName evidence="3">2-isopropylmalate synthase</fullName>
    </submittedName>
</protein>
<keyword evidence="2" id="KW-0472">Membrane</keyword>
<sequence>MKDDQNNFNEEFAQEISPGSRQDVRKEEGSKLSPLFPGLAVFIFILLLLLSSLR</sequence>
<feature type="transmembrane region" description="Helical" evidence="2">
    <location>
        <begin position="35"/>
        <end position="53"/>
    </location>
</feature>
<dbReference type="Proteomes" id="UP001589609">
    <property type="component" value="Unassembled WGS sequence"/>
</dbReference>
<proteinExistence type="predicted"/>